<evidence type="ECO:0000313" key="2">
    <source>
        <dbReference type="Proteomes" id="UP001201812"/>
    </source>
</evidence>
<sequence length="88" mass="9597">MLECGGDRQGSQENSLSAIIRLQAIRGGTGDGLKERFLVRVGLGVTWEVVGGRQDDELQDRVSSSGLRSSDTYKTPFGEVHIEVRCCI</sequence>
<gene>
    <name evidence="1" type="ORF">DdX_13550</name>
</gene>
<reference evidence="1" key="1">
    <citation type="submission" date="2022-01" db="EMBL/GenBank/DDBJ databases">
        <title>Genome Sequence Resource for Two Populations of Ditylenchus destructor, the Migratory Endoparasitic Phytonematode.</title>
        <authorList>
            <person name="Zhang H."/>
            <person name="Lin R."/>
            <person name="Xie B."/>
        </authorList>
    </citation>
    <scope>NUCLEOTIDE SEQUENCE</scope>
    <source>
        <strain evidence="1">BazhouSP</strain>
    </source>
</reference>
<protein>
    <submittedName>
        <fullName evidence="1">Uncharacterized protein</fullName>
    </submittedName>
</protein>
<keyword evidence="2" id="KW-1185">Reference proteome</keyword>
<dbReference type="EMBL" id="JAKKPZ010000055">
    <property type="protein sequence ID" value="KAI1705585.1"/>
    <property type="molecule type" value="Genomic_DNA"/>
</dbReference>
<evidence type="ECO:0000313" key="1">
    <source>
        <dbReference type="EMBL" id="KAI1705585.1"/>
    </source>
</evidence>
<accession>A0AAD4R2Q2</accession>
<dbReference type="Proteomes" id="UP001201812">
    <property type="component" value="Unassembled WGS sequence"/>
</dbReference>
<name>A0AAD4R2Q2_9BILA</name>
<comment type="caution">
    <text evidence="1">The sequence shown here is derived from an EMBL/GenBank/DDBJ whole genome shotgun (WGS) entry which is preliminary data.</text>
</comment>
<proteinExistence type="predicted"/>
<dbReference type="AlphaFoldDB" id="A0AAD4R2Q2"/>
<organism evidence="1 2">
    <name type="scientific">Ditylenchus destructor</name>
    <dbReference type="NCBI Taxonomy" id="166010"/>
    <lineage>
        <taxon>Eukaryota</taxon>
        <taxon>Metazoa</taxon>
        <taxon>Ecdysozoa</taxon>
        <taxon>Nematoda</taxon>
        <taxon>Chromadorea</taxon>
        <taxon>Rhabditida</taxon>
        <taxon>Tylenchina</taxon>
        <taxon>Tylenchomorpha</taxon>
        <taxon>Sphaerularioidea</taxon>
        <taxon>Anguinidae</taxon>
        <taxon>Anguininae</taxon>
        <taxon>Ditylenchus</taxon>
    </lineage>
</organism>